<evidence type="ECO:0000313" key="2">
    <source>
        <dbReference type="EMBL" id="MPC23258.1"/>
    </source>
</evidence>
<feature type="compositionally biased region" description="Polar residues" evidence="1">
    <location>
        <begin position="29"/>
        <end position="44"/>
    </location>
</feature>
<comment type="caution">
    <text evidence="2">The sequence shown here is derived from an EMBL/GenBank/DDBJ whole genome shotgun (WGS) entry which is preliminary data.</text>
</comment>
<proteinExistence type="predicted"/>
<sequence length="118" mass="12413">MRARAWAGVLARGQQYAISGASSTACLMQQSTTPVKHSTTQSPRLPTHRHTMKTFLLRPHDAAARSNKLHVCVGASEPLPGCGGAPQHEESPSGTQPHPLPSYAQSGAAQLTLVHAAT</sequence>
<dbReference type="EMBL" id="VSRR010001184">
    <property type="protein sequence ID" value="MPC23258.1"/>
    <property type="molecule type" value="Genomic_DNA"/>
</dbReference>
<gene>
    <name evidence="2" type="ORF">E2C01_016298</name>
</gene>
<evidence type="ECO:0000313" key="3">
    <source>
        <dbReference type="Proteomes" id="UP000324222"/>
    </source>
</evidence>
<dbReference type="AlphaFoldDB" id="A0A5B7DP69"/>
<dbReference type="PROSITE" id="PS51257">
    <property type="entry name" value="PROKAR_LIPOPROTEIN"/>
    <property type="match status" value="1"/>
</dbReference>
<feature type="region of interest" description="Disordered" evidence="1">
    <location>
        <begin position="29"/>
        <end position="48"/>
    </location>
</feature>
<protein>
    <submittedName>
        <fullName evidence="2">Uncharacterized protein</fullName>
    </submittedName>
</protein>
<keyword evidence="3" id="KW-1185">Reference proteome</keyword>
<feature type="region of interest" description="Disordered" evidence="1">
    <location>
        <begin position="77"/>
        <end position="104"/>
    </location>
</feature>
<reference evidence="2 3" key="1">
    <citation type="submission" date="2019-05" db="EMBL/GenBank/DDBJ databases">
        <title>Another draft genome of Portunus trituberculatus and its Hox gene families provides insights of decapod evolution.</title>
        <authorList>
            <person name="Jeong J.-H."/>
            <person name="Song I."/>
            <person name="Kim S."/>
            <person name="Choi T."/>
            <person name="Kim D."/>
            <person name="Ryu S."/>
            <person name="Kim W."/>
        </authorList>
    </citation>
    <scope>NUCLEOTIDE SEQUENCE [LARGE SCALE GENOMIC DNA]</scope>
    <source>
        <tissue evidence="2">Muscle</tissue>
    </source>
</reference>
<dbReference type="Proteomes" id="UP000324222">
    <property type="component" value="Unassembled WGS sequence"/>
</dbReference>
<evidence type="ECO:0000256" key="1">
    <source>
        <dbReference type="SAM" id="MobiDB-lite"/>
    </source>
</evidence>
<organism evidence="2 3">
    <name type="scientific">Portunus trituberculatus</name>
    <name type="common">Swimming crab</name>
    <name type="synonym">Neptunus trituberculatus</name>
    <dbReference type="NCBI Taxonomy" id="210409"/>
    <lineage>
        <taxon>Eukaryota</taxon>
        <taxon>Metazoa</taxon>
        <taxon>Ecdysozoa</taxon>
        <taxon>Arthropoda</taxon>
        <taxon>Crustacea</taxon>
        <taxon>Multicrustacea</taxon>
        <taxon>Malacostraca</taxon>
        <taxon>Eumalacostraca</taxon>
        <taxon>Eucarida</taxon>
        <taxon>Decapoda</taxon>
        <taxon>Pleocyemata</taxon>
        <taxon>Brachyura</taxon>
        <taxon>Eubrachyura</taxon>
        <taxon>Portunoidea</taxon>
        <taxon>Portunidae</taxon>
        <taxon>Portuninae</taxon>
        <taxon>Portunus</taxon>
    </lineage>
</organism>
<accession>A0A5B7DP69</accession>
<name>A0A5B7DP69_PORTR</name>